<feature type="repeat" description="Solcar" evidence="12">
    <location>
        <begin position="549"/>
        <end position="637"/>
    </location>
</feature>
<dbReference type="InterPro" id="IPR018108">
    <property type="entry name" value="MCP_transmembrane"/>
</dbReference>
<dbReference type="FunFam" id="1.50.40.10:FF:000016">
    <property type="entry name" value="Solute carrier family 25 member 23"/>
    <property type="match status" value="1"/>
</dbReference>
<dbReference type="PRINTS" id="PR00926">
    <property type="entry name" value="MITOCARRIER"/>
</dbReference>
<keyword evidence="4 12" id="KW-0812">Transmembrane</keyword>
<proteinExistence type="inferred from homology"/>
<dbReference type="Gene3D" id="1.50.40.10">
    <property type="entry name" value="Mitochondrial carrier domain"/>
    <property type="match status" value="2"/>
</dbReference>
<feature type="repeat" description="Solcar" evidence="12">
    <location>
        <begin position="359"/>
        <end position="446"/>
    </location>
</feature>
<reference evidence="13" key="1">
    <citation type="submission" date="2021-01" db="EMBL/GenBank/DDBJ databases">
        <authorList>
            <person name="Corre E."/>
            <person name="Pelletier E."/>
            <person name="Niang G."/>
            <person name="Scheremetjew M."/>
            <person name="Finn R."/>
            <person name="Kale V."/>
            <person name="Holt S."/>
            <person name="Cochrane G."/>
            <person name="Meng A."/>
            <person name="Brown T."/>
            <person name="Cohen L."/>
        </authorList>
    </citation>
    <scope>NUCLEOTIDE SEQUENCE</scope>
    <source>
        <strain evidence="13">CCMP1594</strain>
    </source>
</reference>
<comment type="similarity">
    <text evidence="2">Belongs to the mitochondrial carrier (TC 2.A.29) family.</text>
</comment>
<feature type="repeat" description="Solcar" evidence="12">
    <location>
        <begin position="53"/>
        <end position="140"/>
    </location>
</feature>
<evidence type="ECO:0000313" key="13">
    <source>
        <dbReference type="EMBL" id="CAE0822651.1"/>
    </source>
</evidence>
<keyword evidence="5" id="KW-0479">Metal-binding</keyword>
<feature type="repeat" description="Solcar" evidence="12">
    <location>
        <begin position="250"/>
        <end position="336"/>
    </location>
</feature>
<keyword evidence="8" id="KW-0106">Calcium</keyword>
<evidence type="ECO:0000256" key="10">
    <source>
        <dbReference type="ARBA" id="ARBA00023128"/>
    </source>
</evidence>
<dbReference type="PRINTS" id="PR00928">
    <property type="entry name" value="GRAVESDC"/>
</dbReference>
<dbReference type="SUPFAM" id="SSF103506">
    <property type="entry name" value="Mitochondrial carrier"/>
    <property type="match status" value="2"/>
</dbReference>
<keyword evidence="10" id="KW-0496">Mitochondrion</keyword>
<accession>A0A7S4G213</accession>
<evidence type="ECO:0000256" key="1">
    <source>
        <dbReference type="ARBA" id="ARBA00004448"/>
    </source>
</evidence>
<keyword evidence="9" id="KW-1133">Transmembrane helix</keyword>
<evidence type="ECO:0000256" key="5">
    <source>
        <dbReference type="ARBA" id="ARBA00022723"/>
    </source>
</evidence>
<dbReference type="AlphaFoldDB" id="A0A7S4G213"/>
<protein>
    <recommendedName>
        <fullName evidence="14">ADP,ATP carrier protein</fullName>
    </recommendedName>
</protein>
<dbReference type="InterPro" id="IPR002067">
    <property type="entry name" value="MCP"/>
</dbReference>
<evidence type="ECO:0000256" key="6">
    <source>
        <dbReference type="ARBA" id="ARBA00022737"/>
    </source>
</evidence>
<feature type="repeat" description="Solcar" evidence="12">
    <location>
        <begin position="455"/>
        <end position="539"/>
    </location>
</feature>
<evidence type="ECO:0000256" key="2">
    <source>
        <dbReference type="ARBA" id="ARBA00006375"/>
    </source>
</evidence>
<dbReference type="PANTHER" id="PTHR24089">
    <property type="entry name" value="SOLUTE CARRIER FAMILY 25"/>
    <property type="match status" value="1"/>
</dbReference>
<name>A0A7S4G213_9EUGL</name>
<feature type="repeat" description="Solcar" evidence="12">
    <location>
        <begin position="149"/>
        <end position="237"/>
    </location>
</feature>
<evidence type="ECO:0000256" key="9">
    <source>
        <dbReference type="ARBA" id="ARBA00022989"/>
    </source>
</evidence>
<keyword evidence="6" id="KW-0677">Repeat</keyword>
<dbReference type="GO" id="GO:0046872">
    <property type="term" value="F:metal ion binding"/>
    <property type="evidence" value="ECO:0007669"/>
    <property type="project" value="UniProtKB-KW"/>
</dbReference>
<evidence type="ECO:0000256" key="7">
    <source>
        <dbReference type="ARBA" id="ARBA00022792"/>
    </source>
</evidence>
<dbReference type="GO" id="GO:0055085">
    <property type="term" value="P:transmembrane transport"/>
    <property type="evidence" value="ECO:0007669"/>
    <property type="project" value="InterPro"/>
</dbReference>
<evidence type="ECO:0000256" key="3">
    <source>
        <dbReference type="ARBA" id="ARBA00022448"/>
    </source>
</evidence>
<evidence type="ECO:0008006" key="14">
    <source>
        <dbReference type="Google" id="ProtNLM"/>
    </source>
</evidence>
<sequence>MPVSQLRQILGRFGEFGEPIVGDPLKSLPTSWLKETVEVVREQMQERRDKRELTAFESMLAGGVAGAISKTAIAPGDRVKILFQVSSKQKFSVQAAFRTAVQIIRDEGPTGLWRGNGAMMIRVIPYASITFMTFDKYQKLYCKLLERETNPLIRLIAGASAGATATAMTYPLDLMRARMATDSHINPKYAQGYTRAFREVIKNEGFTALYRGLRVTLLGIMPYAGLSFTTYHTLKAQAVSRWKLNSERDIPRGYSVAFGGIAGLVGQSVTYPLDIVRRRMQVSSGDQYRTIWGSLVQIVKNEGLRGGLYKGLSMNWIKGPIAVTISFNVNDFVKQLLRRVNDDTQLDIRSERLGEIESTTSVEALASGGLAGAISKTILAPLDMVKILYQVRPKWHFSVGQASRTAARVAEKGGLDALWAGNVAAVMRVMPFSAITFLTFDRFELACMRTLQRDTDPLCRFLAGSAAGATATILTYPFDLLRTRQANSWNCYSGYISACEEMIRQEGVGTLYNGLKPTLVGILPYAGISFATFHTLKAQIKDRGEDGAVPILSSMACGMVAGFFSQTVTYPFHIVRRRAQLLGGDVYRTQSVWQSLKSIYETEGLRQGLFKGMLVTWAKGPITVAMTFTLNDYLKARFSADRLRHHQQDLQHLPL</sequence>
<dbReference type="Pfam" id="PF00153">
    <property type="entry name" value="Mito_carr"/>
    <property type="match status" value="6"/>
</dbReference>
<keyword evidence="3" id="KW-0813">Transport</keyword>
<evidence type="ECO:0000256" key="4">
    <source>
        <dbReference type="ARBA" id="ARBA00022692"/>
    </source>
</evidence>
<evidence type="ECO:0000256" key="8">
    <source>
        <dbReference type="ARBA" id="ARBA00022837"/>
    </source>
</evidence>
<dbReference type="PROSITE" id="PS50920">
    <property type="entry name" value="SOLCAR"/>
    <property type="match status" value="6"/>
</dbReference>
<evidence type="ECO:0000256" key="11">
    <source>
        <dbReference type="ARBA" id="ARBA00023136"/>
    </source>
</evidence>
<dbReference type="InterPro" id="IPR002167">
    <property type="entry name" value="GDC-like"/>
</dbReference>
<dbReference type="GO" id="GO:0005743">
    <property type="term" value="C:mitochondrial inner membrane"/>
    <property type="evidence" value="ECO:0007669"/>
    <property type="project" value="UniProtKB-SubCell"/>
</dbReference>
<evidence type="ECO:0000256" key="12">
    <source>
        <dbReference type="PROSITE-ProRule" id="PRU00282"/>
    </source>
</evidence>
<organism evidence="13">
    <name type="scientific">Eutreptiella gymnastica</name>
    <dbReference type="NCBI Taxonomy" id="73025"/>
    <lineage>
        <taxon>Eukaryota</taxon>
        <taxon>Discoba</taxon>
        <taxon>Euglenozoa</taxon>
        <taxon>Euglenida</taxon>
        <taxon>Spirocuta</taxon>
        <taxon>Euglenophyceae</taxon>
        <taxon>Eutreptiales</taxon>
        <taxon>Eutreptiaceae</taxon>
        <taxon>Eutreptiella</taxon>
    </lineage>
</organism>
<gene>
    <name evidence="13" type="ORF">EGYM00163_LOCUS33852</name>
</gene>
<comment type="subcellular location">
    <subcellularLocation>
        <location evidence="1">Mitochondrion inner membrane</location>
        <topology evidence="1">Multi-pass membrane protein</topology>
    </subcellularLocation>
</comment>
<keyword evidence="11 12" id="KW-0472">Membrane</keyword>
<keyword evidence="7" id="KW-0999">Mitochondrion inner membrane</keyword>
<dbReference type="InterPro" id="IPR023395">
    <property type="entry name" value="MCP_dom_sf"/>
</dbReference>
<dbReference type="EMBL" id="HBJA01097858">
    <property type="protein sequence ID" value="CAE0822651.1"/>
    <property type="molecule type" value="Transcribed_RNA"/>
</dbReference>